<accession>A0A518DBU3</accession>
<dbReference type="NCBIfam" id="NF033580">
    <property type="entry name" value="transpos_IS5_3"/>
    <property type="match status" value="1"/>
</dbReference>
<feature type="domain" description="Transposase IS4-like" evidence="2">
    <location>
        <begin position="115"/>
        <end position="245"/>
    </location>
</feature>
<feature type="region of interest" description="Disordered" evidence="1">
    <location>
        <begin position="109"/>
        <end position="134"/>
    </location>
</feature>
<keyword evidence="5" id="KW-1185">Reference proteome</keyword>
<reference evidence="4 5" key="1">
    <citation type="submission" date="2019-02" db="EMBL/GenBank/DDBJ databases">
        <title>Deep-cultivation of Planctomycetes and their phenomic and genomic characterization uncovers novel biology.</title>
        <authorList>
            <person name="Wiegand S."/>
            <person name="Jogler M."/>
            <person name="Boedeker C."/>
            <person name="Pinto D."/>
            <person name="Vollmers J."/>
            <person name="Rivas-Marin E."/>
            <person name="Kohn T."/>
            <person name="Peeters S.H."/>
            <person name="Heuer A."/>
            <person name="Rast P."/>
            <person name="Oberbeckmann S."/>
            <person name="Bunk B."/>
            <person name="Jeske O."/>
            <person name="Meyerdierks A."/>
            <person name="Storesund J.E."/>
            <person name="Kallscheuer N."/>
            <person name="Luecker S."/>
            <person name="Lage O.M."/>
            <person name="Pohl T."/>
            <person name="Merkel B.J."/>
            <person name="Hornburger P."/>
            <person name="Mueller R.-W."/>
            <person name="Bruemmer F."/>
            <person name="Labrenz M."/>
            <person name="Spormann A.M."/>
            <person name="Op den Camp H."/>
            <person name="Overmann J."/>
            <person name="Amann R."/>
            <person name="Jetten M.S.M."/>
            <person name="Mascher T."/>
            <person name="Medema M.H."/>
            <person name="Devos D.P."/>
            <person name="Kaster A.-K."/>
            <person name="Ovreas L."/>
            <person name="Rohde M."/>
            <person name="Galperin M.Y."/>
            <person name="Jogler C."/>
        </authorList>
    </citation>
    <scope>NUCLEOTIDE SEQUENCE [LARGE SCALE GENOMIC DNA]</scope>
    <source>
        <strain evidence="4 5">Pla175</strain>
    </source>
</reference>
<organism evidence="4 5">
    <name type="scientific">Pirellulimonas nuda</name>
    <dbReference type="NCBI Taxonomy" id="2528009"/>
    <lineage>
        <taxon>Bacteria</taxon>
        <taxon>Pseudomonadati</taxon>
        <taxon>Planctomycetota</taxon>
        <taxon>Planctomycetia</taxon>
        <taxon>Pirellulales</taxon>
        <taxon>Lacipirellulaceae</taxon>
        <taxon>Pirellulimonas</taxon>
    </lineage>
</organism>
<dbReference type="AlphaFoldDB" id="A0A518DBU3"/>
<dbReference type="PANTHER" id="PTHR30007">
    <property type="entry name" value="PHP DOMAIN PROTEIN"/>
    <property type="match status" value="1"/>
</dbReference>
<evidence type="ECO:0000313" key="4">
    <source>
        <dbReference type="EMBL" id="QDU88939.1"/>
    </source>
</evidence>
<proteinExistence type="predicted"/>
<evidence type="ECO:0000313" key="5">
    <source>
        <dbReference type="Proteomes" id="UP000317429"/>
    </source>
</evidence>
<evidence type="ECO:0000259" key="2">
    <source>
        <dbReference type="Pfam" id="PF01609"/>
    </source>
</evidence>
<feature type="domain" description="Insertion element IS402-like" evidence="3">
    <location>
        <begin position="7"/>
        <end position="80"/>
    </location>
</feature>
<gene>
    <name evidence="4" type="ORF">Pla175_23230</name>
</gene>
<dbReference type="GO" id="GO:0003677">
    <property type="term" value="F:DNA binding"/>
    <property type="evidence" value="ECO:0007669"/>
    <property type="project" value="InterPro"/>
</dbReference>
<sequence length="265" mass="29722">MAGPLVRDELWTKIEPLISERPQGGRPPVDDRSALTGIVFVLKRGIPWEMLPQEMGCGSGMTWRRRARDWQEAGVWHRLHELLLAELSASEETDWSRVGSIAARFALWGGGEETGPNPTDRRKPGSKHHLATDGNGVPLQTELLAANSHDGKPTAALIAEIPPVRGKVGHPRSRPDVAFADRAYDDDANRLLLERLGIAPDIAHRGDEHGGGRGFYRWVVARTIAWLHHFKRLRIRFDRRADIHEGFLNLGKCLVCWNVLRRDSS</sequence>
<dbReference type="PANTHER" id="PTHR30007:SF1">
    <property type="entry name" value="BLR1914 PROTEIN"/>
    <property type="match status" value="1"/>
</dbReference>
<dbReference type="InterPro" id="IPR025161">
    <property type="entry name" value="IS402-like_dom"/>
</dbReference>
<name>A0A518DBU3_9BACT</name>
<dbReference type="Proteomes" id="UP000317429">
    <property type="component" value="Chromosome"/>
</dbReference>
<evidence type="ECO:0000256" key="1">
    <source>
        <dbReference type="SAM" id="MobiDB-lite"/>
    </source>
</evidence>
<dbReference type="InterPro" id="IPR002559">
    <property type="entry name" value="Transposase_11"/>
</dbReference>
<evidence type="ECO:0000259" key="3">
    <source>
        <dbReference type="Pfam" id="PF13340"/>
    </source>
</evidence>
<dbReference type="Pfam" id="PF13340">
    <property type="entry name" value="DUF4096"/>
    <property type="match status" value="1"/>
</dbReference>
<dbReference type="KEGG" id="pnd:Pla175_23230"/>
<protein>
    <submittedName>
        <fullName evidence="4">Transposase DDE domain protein</fullName>
    </submittedName>
</protein>
<dbReference type="GO" id="GO:0006313">
    <property type="term" value="P:DNA transposition"/>
    <property type="evidence" value="ECO:0007669"/>
    <property type="project" value="InterPro"/>
</dbReference>
<dbReference type="OrthoDB" id="120306at2"/>
<dbReference type="GO" id="GO:0004803">
    <property type="term" value="F:transposase activity"/>
    <property type="evidence" value="ECO:0007669"/>
    <property type="project" value="InterPro"/>
</dbReference>
<dbReference type="RefSeq" id="WP_145292062.1">
    <property type="nucleotide sequence ID" value="NZ_CP036291.1"/>
</dbReference>
<dbReference type="EMBL" id="CP036291">
    <property type="protein sequence ID" value="QDU88939.1"/>
    <property type="molecule type" value="Genomic_DNA"/>
</dbReference>
<dbReference type="Pfam" id="PF01609">
    <property type="entry name" value="DDE_Tnp_1"/>
    <property type="match status" value="1"/>
</dbReference>